<dbReference type="InterPro" id="IPR001789">
    <property type="entry name" value="Sig_transdc_resp-reg_receiver"/>
</dbReference>
<evidence type="ECO:0000256" key="1">
    <source>
        <dbReference type="ARBA" id="ARBA00022553"/>
    </source>
</evidence>
<dbReference type="PROSITE" id="PS50110">
    <property type="entry name" value="RESPONSE_REGULATORY"/>
    <property type="match status" value="1"/>
</dbReference>
<comment type="caution">
    <text evidence="4">The sequence shown here is derived from an EMBL/GenBank/DDBJ whole genome shotgun (WGS) entry which is preliminary data.</text>
</comment>
<evidence type="ECO:0000259" key="3">
    <source>
        <dbReference type="PROSITE" id="PS50110"/>
    </source>
</evidence>
<dbReference type="InterPro" id="IPR050595">
    <property type="entry name" value="Bact_response_regulator"/>
</dbReference>
<dbReference type="AlphaFoldDB" id="A0A1G1Z2L5"/>
<dbReference type="EMBL" id="MHIW01000033">
    <property type="protein sequence ID" value="OGY58236.1"/>
    <property type="molecule type" value="Genomic_DNA"/>
</dbReference>
<accession>A0A1G1Z2L5</accession>
<sequence>MTNTVDSRPRILLFVEDEPDIVELYKIAFEAEGFVVESAVNGQDALDKLKQYSIEDVSRPTVMILDILLPDISGMDILKEVRKNKLFDNTPVIMFTNYSSDKIREEIAQIPNARYLLKMEVSPAQLVSIIKEMLGMK</sequence>
<dbReference type="GO" id="GO:0000160">
    <property type="term" value="P:phosphorelay signal transduction system"/>
    <property type="evidence" value="ECO:0007669"/>
    <property type="project" value="InterPro"/>
</dbReference>
<evidence type="ECO:0000313" key="5">
    <source>
        <dbReference type="Proteomes" id="UP000178259"/>
    </source>
</evidence>
<proteinExistence type="predicted"/>
<feature type="domain" description="Response regulatory" evidence="3">
    <location>
        <begin position="11"/>
        <end position="134"/>
    </location>
</feature>
<dbReference type="SMART" id="SM00448">
    <property type="entry name" value="REC"/>
    <property type="match status" value="1"/>
</dbReference>
<gene>
    <name evidence="4" type="ORF">A3E61_01805</name>
</gene>
<dbReference type="SUPFAM" id="SSF52172">
    <property type="entry name" value="CheY-like"/>
    <property type="match status" value="1"/>
</dbReference>
<feature type="modified residue" description="4-aspartylphosphate" evidence="2">
    <location>
        <position position="66"/>
    </location>
</feature>
<name>A0A1G1Z2L5_9BACT</name>
<organism evidence="4 5">
    <name type="scientific">Candidatus Colwellbacteria bacterium RIFCSPHIGHO2_12_FULL_43_12</name>
    <dbReference type="NCBI Taxonomy" id="1797688"/>
    <lineage>
        <taxon>Bacteria</taxon>
        <taxon>Candidatus Colwelliibacteriota</taxon>
    </lineage>
</organism>
<dbReference type="InterPro" id="IPR011006">
    <property type="entry name" value="CheY-like_superfamily"/>
</dbReference>
<protein>
    <recommendedName>
        <fullName evidence="3">Response regulatory domain-containing protein</fullName>
    </recommendedName>
</protein>
<dbReference type="Proteomes" id="UP000178259">
    <property type="component" value="Unassembled WGS sequence"/>
</dbReference>
<reference evidence="4 5" key="1">
    <citation type="journal article" date="2016" name="Nat. Commun.">
        <title>Thousands of microbial genomes shed light on interconnected biogeochemical processes in an aquifer system.</title>
        <authorList>
            <person name="Anantharaman K."/>
            <person name="Brown C.T."/>
            <person name="Hug L.A."/>
            <person name="Sharon I."/>
            <person name="Castelle C.J."/>
            <person name="Probst A.J."/>
            <person name="Thomas B.C."/>
            <person name="Singh A."/>
            <person name="Wilkins M.J."/>
            <person name="Karaoz U."/>
            <person name="Brodie E.L."/>
            <person name="Williams K.H."/>
            <person name="Hubbard S.S."/>
            <person name="Banfield J.F."/>
        </authorList>
    </citation>
    <scope>NUCLEOTIDE SEQUENCE [LARGE SCALE GENOMIC DNA]</scope>
</reference>
<dbReference type="Gene3D" id="3.40.50.2300">
    <property type="match status" value="1"/>
</dbReference>
<dbReference type="PANTHER" id="PTHR44591:SF3">
    <property type="entry name" value="RESPONSE REGULATORY DOMAIN-CONTAINING PROTEIN"/>
    <property type="match status" value="1"/>
</dbReference>
<keyword evidence="1 2" id="KW-0597">Phosphoprotein</keyword>
<dbReference type="Pfam" id="PF00072">
    <property type="entry name" value="Response_reg"/>
    <property type="match status" value="1"/>
</dbReference>
<evidence type="ECO:0000313" key="4">
    <source>
        <dbReference type="EMBL" id="OGY58236.1"/>
    </source>
</evidence>
<dbReference type="PANTHER" id="PTHR44591">
    <property type="entry name" value="STRESS RESPONSE REGULATOR PROTEIN 1"/>
    <property type="match status" value="1"/>
</dbReference>
<evidence type="ECO:0000256" key="2">
    <source>
        <dbReference type="PROSITE-ProRule" id="PRU00169"/>
    </source>
</evidence>